<evidence type="ECO:0000313" key="4">
    <source>
        <dbReference type="Proteomes" id="UP000838412"/>
    </source>
</evidence>
<dbReference type="SMART" id="SM00173">
    <property type="entry name" value="RAS"/>
    <property type="match status" value="1"/>
</dbReference>
<evidence type="ECO:0000256" key="1">
    <source>
        <dbReference type="ARBA" id="ARBA00022741"/>
    </source>
</evidence>
<accession>A0A8K0A1N0</accession>
<evidence type="ECO:0000256" key="2">
    <source>
        <dbReference type="ARBA" id="ARBA00023134"/>
    </source>
</evidence>
<dbReference type="SMART" id="SM00174">
    <property type="entry name" value="RHO"/>
    <property type="match status" value="1"/>
</dbReference>
<evidence type="ECO:0000313" key="3">
    <source>
        <dbReference type="EMBL" id="CAH1266261.1"/>
    </source>
</evidence>
<dbReference type="InterPro" id="IPR027417">
    <property type="entry name" value="P-loop_NTPase"/>
</dbReference>
<proteinExistence type="predicted"/>
<dbReference type="Gene3D" id="3.40.50.300">
    <property type="entry name" value="P-loop containing nucleotide triphosphate hydrolases"/>
    <property type="match status" value="1"/>
</dbReference>
<dbReference type="PANTHER" id="PTHR24070">
    <property type="entry name" value="RAS, DI-RAS, AND RHEB FAMILY MEMBERS OF SMALL GTPASE SUPERFAMILY"/>
    <property type="match status" value="1"/>
</dbReference>
<dbReference type="Pfam" id="PF00071">
    <property type="entry name" value="Ras"/>
    <property type="match status" value="1"/>
</dbReference>
<dbReference type="FunFam" id="3.40.50.300:FF:001423">
    <property type="entry name" value="Ras family GTPase"/>
    <property type="match status" value="1"/>
</dbReference>
<dbReference type="GO" id="GO:0005525">
    <property type="term" value="F:GTP binding"/>
    <property type="evidence" value="ECO:0007669"/>
    <property type="project" value="UniProtKB-KW"/>
</dbReference>
<dbReference type="NCBIfam" id="TIGR00231">
    <property type="entry name" value="small_GTP"/>
    <property type="match status" value="1"/>
</dbReference>
<protein>
    <submittedName>
        <fullName evidence="3">AC113404.1 protein</fullName>
    </submittedName>
</protein>
<dbReference type="PROSITE" id="PS51420">
    <property type="entry name" value="RHO"/>
    <property type="match status" value="1"/>
</dbReference>
<organism evidence="3 4">
    <name type="scientific">Branchiostoma lanceolatum</name>
    <name type="common">Common lancelet</name>
    <name type="synonym">Amphioxus lanceolatum</name>
    <dbReference type="NCBI Taxonomy" id="7740"/>
    <lineage>
        <taxon>Eukaryota</taxon>
        <taxon>Metazoa</taxon>
        <taxon>Chordata</taxon>
        <taxon>Cephalochordata</taxon>
        <taxon>Leptocardii</taxon>
        <taxon>Amphioxiformes</taxon>
        <taxon>Branchiostomatidae</taxon>
        <taxon>Branchiostoma</taxon>
    </lineage>
</organism>
<dbReference type="SMART" id="SM00175">
    <property type="entry name" value="RAB"/>
    <property type="match status" value="1"/>
</dbReference>
<dbReference type="PROSITE" id="PS51421">
    <property type="entry name" value="RAS"/>
    <property type="match status" value="1"/>
</dbReference>
<keyword evidence="4" id="KW-1185">Reference proteome</keyword>
<dbReference type="InterPro" id="IPR020849">
    <property type="entry name" value="Small_GTPase_Ras-type"/>
</dbReference>
<dbReference type="AlphaFoldDB" id="A0A8K0A1N0"/>
<sequence>MYTIVVLGSRGVGKSALITQYAENRFEEEYNPTIEDNFRKTDEIDGKSCLLDILDTGSQEEYKSLREGGLSRGQGFVLVFSLTQESSLTELVETRDRVLQARPGGEVPMVLVGNKCDLVSERAVSKERGEGLSAKFNCTYLETSARLGTNVHEVFRGLVRQIMKMTPGSRDYDPKRESRDQARGSRMCVLL</sequence>
<dbReference type="OrthoDB" id="5976022at2759"/>
<keyword evidence="2" id="KW-0342">GTP-binding</keyword>
<dbReference type="InterPro" id="IPR001806">
    <property type="entry name" value="Small_GTPase"/>
</dbReference>
<dbReference type="GO" id="GO:0003924">
    <property type="term" value="F:GTPase activity"/>
    <property type="evidence" value="ECO:0007669"/>
    <property type="project" value="InterPro"/>
</dbReference>
<dbReference type="Proteomes" id="UP000838412">
    <property type="component" value="Chromosome 5"/>
</dbReference>
<dbReference type="GO" id="GO:0016020">
    <property type="term" value="C:membrane"/>
    <property type="evidence" value="ECO:0007669"/>
    <property type="project" value="InterPro"/>
</dbReference>
<dbReference type="InterPro" id="IPR005225">
    <property type="entry name" value="Small_GTP-bd"/>
</dbReference>
<gene>
    <name evidence="3" type="primary">AC113404.1</name>
    <name evidence="3" type="ORF">BLAG_LOCUS19914</name>
</gene>
<dbReference type="PROSITE" id="PS51419">
    <property type="entry name" value="RAB"/>
    <property type="match status" value="1"/>
</dbReference>
<reference evidence="3" key="1">
    <citation type="submission" date="2022-01" db="EMBL/GenBank/DDBJ databases">
        <authorList>
            <person name="Braso-Vives M."/>
        </authorList>
    </citation>
    <scope>NUCLEOTIDE SEQUENCE</scope>
</reference>
<dbReference type="EMBL" id="OV696690">
    <property type="protein sequence ID" value="CAH1266261.1"/>
    <property type="molecule type" value="Genomic_DNA"/>
</dbReference>
<name>A0A8K0A1N0_BRALA</name>
<dbReference type="CDD" id="cd00876">
    <property type="entry name" value="Ras"/>
    <property type="match status" value="1"/>
</dbReference>
<dbReference type="SUPFAM" id="SSF52540">
    <property type="entry name" value="P-loop containing nucleoside triphosphate hydrolases"/>
    <property type="match status" value="1"/>
</dbReference>
<keyword evidence="1" id="KW-0547">Nucleotide-binding</keyword>
<dbReference type="PRINTS" id="PR00449">
    <property type="entry name" value="RASTRNSFRMNG"/>
</dbReference>
<dbReference type="GO" id="GO:0007165">
    <property type="term" value="P:signal transduction"/>
    <property type="evidence" value="ECO:0007669"/>
    <property type="project" value="InterPro"/>
</dbReference>